<evidence type="ECO:0000313" key="2">
    <source>
        <dbReference type="Proteomes" id="UP000306855"/>
    </source>
</evidence>
<evidence type="ECO:0000313" key="1">
    <source>
        <dbReference type="EMBL" id="TGY56826.1"/>
    </source>
</evidence>
<gene>
    <name evidence="1" type="ORF">E5340_02235</name>
</gene>
<proteinExistence type="predicted"/>
<accession>A0A4S2E819</accession>
<sequence length="103" mass="11461">MNILLLFFGGSFLVIGVQFFRGKWLWLMAGNLLGDDQGEINSAGAIKAGKWTSPAVIICGVSLICLVFDGYWFWEILGISLLIISGLYFVFLVVIAYIYWAKS</sequence>
<protein>
    <submittedName>
        <fullName evidence="1">Uncharacterized protein</fullName>
    </submittedName>
</protein>
<dbReference type="AlphaFoldDB" id="A0A4S2E819"/>
<dbReference type="EMBL" id="SRYK01000005">
    <property type="protein sequence ID" value="TGY56826.1"/>
    <property type="molecule type" value="Genomic_DNA"/>
</dbReference>
<name>A0A4S2E819_9LACO</name>
<dbReference type="RefSeq" id="WP_135941892.1">
    <property type="nucleotide sequence ID" value="NZ_SRYK01000005.1"/>
</dbReference>
<comment type="caution">
    <text evidence="1">The sequence shown here is derived from an EMBL/GenBank/DDBJ whole genome shotgun (WGS) entry which is preliminary data.</text>
</comment>
<dbReference type="Proteomes" id="UP000306855">
    <property type="component" value="Unassembled WGS sequence"/>
</dbReference>
<reference evidence="1 2" key="1">
    <citation type="submission" date="2019-04" db="EMBL/GenBank/DDBJ databases">
        <title>Microbes associate with the intestines of laboratory mice.</title>
        <authorList>
            <person name="Navarre W."/>
            <person name="Wong E."/>
            <person name="Huang K."/>
            <person name="Tropini C."/>
            <person name="Ng K."/>
            <person name="Yu B."/>
        </authorList>
    </citation>
    <scope>NUCLEOTIDE SEQUENCE [LARGE SCALE GENOMIC DNA]</scope>
    <source>
        <strain evidence="1 2">NM26_J9</strain>
    </source>
</reference>
<organism evidence="1 2">
    <name type="scientific">Ligilactobacillus murinus</name>
    <dbReference type="NCBI Taxonomy" id="1622"/>
    <lineage>
        <taxon>Bacteria</taxon>
        <taxon>Bacillati</taxon>
        <taxon>Bacillota</taxon>
        <taxon>Bacilli</taxon>
        <taxon>Lactobacillales</taxon>
        <taxon>Lactobacillaceae</taxon>
        <taxon>Ligilactobacillus</taxon>
    </lineage>
</organism>